<dbReference type="AlphaFoldDB" id="A0A543IGF9"/>
<name>A0A543IGF9_9ACTN</name>
<dbReference type="SUPFAM" id="SSF143212">
    <property type="entry name" value="Rv2632c-like"/>
    <property type="match status" value="1"/>
</dbReference>
<dbReference type="Pfam" id="PF08962">
    <property type="entry name" value="Rv2632c-like"/>
    <property type="match status" value="1"/>
</dbReference>
<comment type="caution">
    <text evidence="1">The sequence shown here is derived from an EMBL/GenBank/DDBJ whole genome shotgun (WGS) entry which is preliminary data.</text>
</comment>
<dbReference type="EMBL" id="VFPO01000001">
    <property type="protein sequence ID" value="TQM69673.1"/>
    <property type="molecule type" value="Genomic_DNA"/>
</dbReference>
<dbReference type="Proteomes" id="UP000316706">
    <property type="component" value="Unassembled WGS sequence"/>
</dbReference>
<dbReference type="InterPro" id="IPR015057">
    <property type="entry name" value="Rv2632c-like"/>
</dbReference>
<evidence type="ECO:0000313" key="2">
    <source>
        <dbReference type="Proteomes" id="UP000316706"/>
    </source>
</evidence>
<proteinExistence type="predicted"/>
<accession>A0A543IGF9</accession>
<reference evidence="1 2" key="1">
    <citation type="submission" date="2019-06" db="EMBL/GenBank/DDBJ databases">
        <title>Sequencing the genomes of 1000 actinobacteria strains.</title>
        <authorList>
            <person name="Klenk H.-P."/>
        </authorList>
    </citation>
    <scope>NUCLEOTIDE SEQUENCE [LARGE SCALE GENOMIC DNA]</scope>
    <source>
        <strain evidence="1 2">DSM 45043</strain>
    </source>
</reference>
<dbReference type="Gene3D" id="3.30.160.240">
    <property type="entry name" value="Rv1738"/>
    <property type="match status" value="1"/>
</dbReference>
<sequence>MRTIEGGVMETKRWDVGIYINEDGANTVARAVLFIDAEERAAGYGRARRNPADPEVPEIGDELAASRALADLAGRLRSVAQDDIDSLTSPAPKAAQSGL</sequence>
<keyword evidence="2" id="KW-1185">Reference proteome</keyword>
<protein>
    <submittedName>
        <fullName evidence="1">Uncharacterized protein DUF1876</fullName>
    </submittedName>
</protein>
<organism evidence="1 2">
    <name type="scientific">Actinomadura hallensis</name>
    <dbReference type="NCBI Taxonomy" id="337895"/>
    <lineage>
        <taxon>Bacteria</taxon>
        <taxon>Bacillati</taxon>
        <taxon>Actinomycetota</taxon>
        <taxon>Actinomycetes</taxon>
        <taxon>Streptosporangiales</taxon>
        <taxon>Thermomonosporaceae</taxon>
        <taxon>Actinomadura</taxon>
    </lineage>
</organism>
<dbReference type="InterPro" id="IPR038070">
    <property type="entry name" value="Rv2632c-like_sf"/>
</dbReference>
<gene>
    <name evidence="1" type="ORF">FHX41_3375</name>
</gene>
<evidence type="ECO:0000313" key="1">
    <source>
        <dbReference type="EMBL" id="TQM69673.1"/>
    </source>
</evidence>